<evidence type="ECO:0000313" key="4">
    <source>
        <dbReference type="Proteomes" id="UP000177960"/>
    </source>
</evidence>
<dbReference type="PANTHER" id="PTHR30255:SF2">
    <property type="entry name" value="SINGLE-STRANDED-DNA-SPECIFIC EXONUCLEASE RECJ"/>
    <property type="match status" value="1"/>
</dbReference>
<name>A0A1G1ZJT9_9BACT</name>
<dbReference type="EMBL" id="MHJG01000003">
    <property type="protein sequence ID" value="OGY64376.1"/>
    <property type="molecule type" value="Genomic_DNA"/>
</dbReference>
<dbReference type="GO" id="GO:0003676">
    <property type="term" value="F:nucleic acid binding"/>
    <property type="evidence" value="ECO:0007669"/>
    <property type="project" value="InterPro"/>
</dbReference>
<dbReference type="STRING" id="1798404.A3B92_02475"/>
<feature type="domain" description="DDH" evidence="1">
    <location>
        <begin position="23"/>
        <end position="174"/>
    </location>
</feature>
<accession>A0A1G1ZJT9</accession>
<comment type="caution">
    <text evidence="3">The sequence shown here is derived from an EMBL/GenBank/DDBJ whole genome shotgun (WGS) entry which is preliminary data.</text>
</comment>
<dbReference type="PANTHER" id="PTHR30255">
    <property type="entry name" value="SINGLE-STRANDED-DNA-SPECIFIC EXONUCLEASE RECJ"/>
    <property type="match status" value="1"/>
</dbReference>
<dbReference type="Proteomes" id="UP000177960">
    <property type="component" value="Unassembled WGS sequence"/>
</dbReference>
<evidence type="ECO:0000313" key="3">
    <source>
        <dbReference type="EMBL" id="OGY64376.1"/>
    </source>
</evidence>
<dbReference type="AlphaFoldDB" id="A0A1G1ZJT9"/>
<feature type="domain" description="DHHA1" evidence="2">
    <location>
        <begin position="296"/>
        <end position="390"/>
    </location>
</feature>
<evidence type="ECO:0000259" key="2">
    <source>
        <dbReference type="Pfam" id="PF02272"/>
    </source>
</evidence>
<proteinExistence type="predicted"/>
<dbReference type="InterPro" id="IPR038763">
    <property type="entry name" value="DHH_sf"/>
</dbReference>
<dbReference type="Pfam" id="PF01368">
    <property type="entry name" value="DHH"/>
    <property type="match status" value="1"/>
</dbReference>
<dbReference type="GO" id="GO:0004527">
    <property type="term" value="F:exonuclease activity"/>
    <property type="evidence" value="ECO:0007669"/>
    <property type="project" value="UniProtKB-KW"/>
</dbReference>
<reference evidence="3 4" key="1">
    <citation type="journal article" date="2016" name="Nat. Commun.">
        <title>Thousands of microbial genomes shed light on interconnected biogeochemical processes in an aquifer system.</title>
        <authorList>
            <person name="Anantharaman K."/>
            <person name="Brown C.T."/>
            <person name="Hug L.A."/>
            <person name="Sharon I."/>
            <person name="Castelle C.J."/>
            <person name="Probst A.J."/>
            <person name="Thomas B.C."/>
            <person name="Singh A."/>
            <person name="Wilkins M.J."/>
            <person name="Karaoz U."/>
            <person name="Brodie E.L."/>
            <person name="Williams K.H."/>
            <person name="Hubbard S.S."/>
            <person name="Banfield J.F."/>
        </authorList>
    </citation>
    <scope>NUCLEOTIDE SEQUENCE [LARGE SCALE GENOMIC DNA]</scope>
</reference>
<dbReference type="Gene3D" id="3.10.310.30">
    <property type="match status" value="1"/>
</dbReference>
<sequence length="394" mass="44324">MKTFKNTDKAIKRLLLAKKRNEKIGIWGDYDPDGIPGAFIVYQALLKASYNSKNLTVVLPDQKKYGRSFHPFYLNFLKRKGVSLVIGIDFGGGSDFNSIKIAKEKGFDIIILDHHPPGPKKLPAILINPNQKGDSYPFKNWSGGGVAYKFFEFFYKTIGLNPKILEELLDAFAISMVADGIKEDGVNAGYLTRGINLINKKARLGIKMLLKVSQTKKVSKKIMLWGEDIDYVLRASIYGNNRRNNLFQLLLSEDCKKTFLIAKDVKKRLKDFKKAVSKIIFQGIEKHKKEKNLKALVMITNTKTSRALGMAAHKLVETLNVPVFLLKRKGKYYNGSARGGDNNSNPFNVLAGLNFSSKLLINFGGHKGASGFQIKKENIQKFEAAVKNYFSIYH</sequence>
<dbReference type="Pfam" id="PF02272">
    <property type="entry name" value="DHHA1"/>
    <property type="match status" value="1"/>
</dbReference>
<dbReference type="InterPro" id="IPR051673">
    <property type="entry name" value="SSDNA_exonuclease_RecJ"/>
</dbReference>
<dbReference type="Gene3D" id="3.90.1640.30">
    <property type="match status" value="1"/>
</dbReference>
<dbReference type="InterPro" id="IPR003156">
    <property type="entry name" value="DHHA1_dom"/>
</dbReference>
<dbReference type="SUPFAM" id="SSF64182">
    <property type="entry name" value="DHH phosphoesterases"/>
    <property type="match status" value="1"/>
</dbReference>
<organism evidence="3 4">
    <name type="scientific">Candidatus Harrisonbacteria bacterium RIFCSPHIGHO2_02_FULL_42_16</name>
    <dbReference type="NCBI Taxonomy" id="1798404"/>
    <lineage>
        <taxon>Bacteria</taxon>
        <taxon>Candidatus Harrisoniibacteriota</taxon>
    </lineage>
</organism>
<evidence type="ECO:0000259" key="1">
    <source>
        <dbReference type="Pfam" id="PF01368"/>
    </source>
</evidence>
<protein>
    <submittedName>
        <fullName evidence="3">Uncharacterized protein</fullName>
    </submittedName>
</protein>
<gene>
    <name evidence="3" type="ORF">A3B92_02475</name>
</gene>
<dbReference type="InterPro" id="IPR001667">
    <property type="entry name" value="DDH_dom"/>
</dbReference>